<dbReference type="InterPro" id="IPR036266">
    <property type="entry name" value="SecA_Wing/Scaffold_sf"/>
</dbReference>
<evidence type="ECO:0000256" key="7">
    <source>
        <dbReference type="ARBA" id="ARBA00022967"/>
    </source>
</evidence>
<dbReference type="InterPro" id="IPR027417">
    <property type="entry name" value="P-loop_NTPase"/>
</dbReference>
<evidence type="ECO:0000256" key="1">
    <source>
        <dbReference type="ARBA" id="ARBA00004170"/>
    </source>
</evidence>
<comment type="subcellular location">
    <subcellularLocation>
        <location evidence="1">Membrane</location>
        <topology evidence="1">Peripheral membrane protein</topology>
    </subcellularLocation>
</comment>
<keyword evidence="8" id="KW-0811">Translocation</keyword>
<dbReference type="AlphaFoldDB" id="A0A7S1SV29"/>
<evidence type="ECO:0000256" key="9">
    <source>
        <dbReference type="ARBA" id="ARBA00023136"/>
    </source>
</evidence>
<protein>
    <recommendedName>
        <fullName evidence="11">SecA family profile domain-containing protein</fullName>
    </recommendedName>
</protein>
<dbReference type="InterPro" id="IPR000185">
    <property type="entry name" value="SecA"/>
</dbReference>
<dbReference type="GO" id="GO:0005524">
    <property type="term" value="F:ATP binding"/>
    <property type="evidence" value="ECO:0007669"/>
    <property type="project" value="UniProtKB-KW"/>
</dbReference>
<dbReference type="InterPro" id="IPR044722">
    <property type="entry name" value="SecA_SF2_C"/>
</dbReference>
<evidence type="ECO:0000256" key="3">
    <source>
        <dbReference type="ARBA" id="ARBA00022448"/>
    </source>
</evidence>
<organism evidence="12">
    <name type="scientific">Tetraselmis chuii</name>
    <dbReference type="NCBI Taxonomy" id="63592"/>
    <lineage>
        <taxon>Eukaryota</taxon>
        <taxon>Viridiplantae</taxon>
        <taxon>Chlorophyta</taxon>
        <taxon>core chlorophytes</taxon>
        <taxon>Chlorodendrophyceae</taxon>
        <taxon>Chlorodendrales</taxon>
        <taxon>Chlorodendraceae</taxon>
        <taxon>Tetraselmis</taxon>
    </lineage>
</organism>
<dbReference type="PROSITE" id="PS51196">
    <property type="entry name" value="SECA_MOTOR_DEAD"/>
    <property type="match status" value="1"/>
</dbReference>
<name>A0A7S1SV29_9CHLO</name>
<evidence type="ECO:0000256" key="6">
    <source>
        <dbReference type="ARBA" id="ARBA00022927"/>
    </source>
</evidence>
<evidence type="ECO:0000256" key="4">
    <source>
        <dbReference type="ARBA" id="ARBA00022741"/>
    </source>
</evidence>
<feature type="region of interest" description="Disordered" evidence="10">
    <location>
        <begin position="392"/>
        <end position="415"/>
    </location>
</feature>
<dbReference type="EMBL" id="HBGG01023363">
    <property type="protein sequence ID" value="CAD9209908.1"/>
    <property type="molecule type" value="Transcribed_RNA"/>
</dbReference>
<evidence type="ECO:0000256" key="10">
    <source>
        <dbReference type="SAM" id="MobiDB-lite"/>
    </source>
</evidence>
<dbReference type="GO" id="GO:0017038">
    <property type="term" value="P:protein import"/>
    <property type="evidence" value="ECO:0007669"/>
    <property type="project" value="InterPro"/>
</dbReference>
<dbReference type="Pfam" id="PF21090">
    <property type="entry name" value="P-loop_SecA"/>
    <property type="match status" value="1"/>
</dbReference>
<dbReference type="Gene3D" id="3.40.50.300">
    <property type="entry name" value="P-loop containing nucleotide triphosphate hydrolases"/>
    <property type="match status" value="1"/>
</dbReference>
<evidence type="ECO:0000259" key="11">
    <source>
        <dbReference type="PROSITE" id="PS51196"/>
    </source>
</evidence>
<evidence type="ECO:0000256" key="5">
    <source>
        <dbReference type="ARBA" id="ARBA00022840"/>
    </source>
</evidence>
<accession>A0A7S1SV29</accession>
<keyword evidence="4" id="KW-0547">Nucleotide-binding</keyword>
<dbReference type="InterPro" id="IPR014018">
    <property type="entry name" value="SecA_motor_DEAD"/>
</dbReference>
<dbReference type="SUPFAM" id="SSF52540">
    <property type="entry name" value="P-loop containing nucleoside triphosphate hydrolases"/>
    <property type="match status" value="1"/>
</dbReference>
<dbReference type="PANTHER" id="PTHR30612:SF0">
    <property type="entry name" value="CHLOROPLAST PROTEIN-TRANSPORTING ATPASE"/>
    <property type="match status" value="1"/>
</dbReference>
<keyword evidence="9" id="KW-0472">Membrane</keyword>
<reference evidence="12" key="1">
    <citation type="submission" date="2021-01" db="EMBL/GenBank/DDBJ databases">
        <authorList>
            <person name="Corre E."/>
            <person name="Pelletier E."/>
            <person name="Niang G."/>
            <person name="Scheremetjew M."/>
            <person name="Finn R."/>
            <person name="Kale V."/>
            <person name="Holt S."/>
            <person name="Cochrane G."/>
            <person name="Meng A."/>
            <person name="Brown T."/>
            <person name="Cohen L."/>
        </authorList>
    </citation>
    <scope>NUCLEOTIDE SEQUENCE</scope>
    <source>
        <strain evidence="12">PLY429</strain>
    </source>
</reference>
<dbReference type="SUPFAM" id="SSF81886">
    <property type="entry name" value="Helical scaffold and wing domains of SecA"/>
    <property type="match status" value="1"/>
</dbReference>
<keyword evidence="3" id="KW-0813">Transport</keyword>
<sequence>MLGQEVRAAGGLMVIGASWMVNERVATQLRGRAGRQGDPGETFIFACPGDLHAPDPVKAYSEAYNNLTGGAAVADTPVVTVGMLKALNFPLYPHESFLQTSRSQMKRDDQVFQAFRISWYKLRRMFLAGPEQDVTGVIFQYIQGYVEETVAKYIDPSQPPHSWPFMDLLDSVAGMVCPPADVPVARELSASNDVVVTEFSPVLIRINFMSNSHRMALARAIVEDSPMPEYEHDYPITLRIKAAIRRHQRSAELGDQRSPDRHLQGRYGRQATRLQEHLVGALMVAYFMHERANIDFGFGSEANFSRVRRTYLLNLMDSFYVTFLARAGDLKSAMVLQTPDQRNADDGFAGLLRKEFVSLLQVMRRAAVPGIFRIMPDPNRMVTIEPGLLAKGGMQGPGEIDTSEQNGAQRRDDAP</sequence>
<dbReference type="Gene3D" id="1.10.3060.10">
    <property type="entry name" value="Helical scaffold and wing domains of SecA"/>
    <property type="match status" value="1"/>
</dbReference>
<dbReference type="InterPro" id="IPR011116">
    <property type="entry name" value="SecA_Wing/Scaffold"/>
</dbReference>
<dbReference type="PANTHER" id="PTHR30612">
    <property type="entry name" value="SECA INNER MEMBRANE COMPONENT OF SEC PROTEIN SECRETION SYSTEM"/>
    <property type="match status" value="1"/>
</dbReference>
<evidence type="ECO:0000256" key="2">
    <source>
        <dbReference type="ARBA" id="ARBA00007650"/>
    </source>
</evidence>
<keyword evidence="5" id="KW-0067">ATP-binding</keyword>
<dbReference type="GO" id="GO:0006605">
    <property type="term" value="P:protein targeting"/>
    <property type="evidence" value="ECO:0007669"/>
    <property type="project" value="InterPro"/>
</dbReference>
<keyword evidence="7" id="KW-1278">Translocase</keyword>
<dbReference type="GO" id="GO:0016020">
    <property type="term" value="C:membrane"/>
    <property type="evidence" value="ECO:0007669"/>
    <property type="project" value="UniProtKB-SubCell"/>
</dbReference>
<comment type="similarity">
    <text evidence="2">Belongs to the SecA family.</text>
</comment>
<gene>
    <name evidence="12" type="ORF">TCHU04912_LOCUS12147</name>
</gene>
<dbReference type="Pfam" id="PF07516">
    <property type="entry name" value="SecA_SW"/>
    <property type="match status" value="1"/>
</dbReference>
<evidence type="ECO:0000256" key="8">
    <source>
        <dbReference type="ARBA" id="ARBA00023010"/>
    </source>
</evidence>
<dbReference type="GO" id="GO:0006886">
    <property type="term" value="P:intracellular protein transport"/>
    <property type="evidence" value="ECO:0007669"/>
    <property type="project" value="InterPro"/>
</dbReference>
<evidence type="ECO:0000313" key="12">
    <source>
        <dbReference type="EMBL" id="CAD9209908.1"/>
    </source>
</evidence>
<proteinExistence type="inferred from homology"/>
<keyword evidence="6" id="KW-0653">Protein transport</keyword>
<feature type="domain" description="SecA family profile" evidence="11">
    <location>
        <begin position="1"/>
        <end position="73"/>
    </location>
</feature>